<dbReference type="InterPro" id="IPR011250">
    <property type="entry name" value="OMP/PagP_B-barrel"/>
</dbReference>
<evidence type="ECO:0000313" key="5">
    <source>
        <dbReference type="Proteomes" id="UP000305517"/>
    </source>
</evidence>
<proteinExistence type="predicted"/>
<evidence type="ECO:0000313" key="4">
    <source>
        <dbReference type="EMBL" id="TLM95181.1"/>
    </source>
</evidence>
<evidence type="ECO:0000259" key="3">
    <source>
        <dbReference type="Pfam" id="PF13505"/>
    </source>
</evidence>
<evidence type="ECO:0000256" key="1">
    <source>
        <dbReference type="ARBA" id="ARBA00022729"/>
    </source>
</evidence>
<dbReference type="EMBL" id="VAJM01000002">
    <property type="protein sequence ID" value="TLM95181.1"/>
    <property type="molecule type" value="Genomic_DNA"/>
</dbReference>
<keyword evidence="5" id="KW-1185">Reference proteome</keyword>
<dbReference type="RefSeq" id="WP_138075655.1">
    <property type="nucleotide sequence ID" value="NZ_VAJM01000002.1"/>
</dbReference>
<feature type="chain" id="PRO_5024283646" description="Outer membrane protein beta-barrel domain-containing protein" evidence="2">
    <location>
        <begin position="19"/>
        <end position="230"/>
    </location>
</feature>
<dbReference type="Gene3D" id="2.40.160.20">
    <property type="match status" value="1"/>
</dbReference>
<dbReference type="OrthoDB" id="945117at2"/>
<accession>A0A5R8WTT8</accession>
<evidence type="ECO:0000256" key="2">
    <source>
        <dbReference type="SAM" id="SignalP"/>
    </source>
</evidence>
<protein>
    <recommendedName>
        <fullName evidence="3">Outer membrane protein beta-barrel domain-containing protein</fullName>
    </recommendedName>
</protein>
<organism evidence="4 5">
    <name type="scientific">Hymenobacter jeollabukensis</name>
    <dbReference type="NCBI Taxonomy" id="2025313"/>
    <lineage>
        <taxon>Bacteria</taxon>
        <taxon>Pseudomonadati</taxon>
        <taxon>Bacteroidota</taxon>
        <taxon>Cytophagia</taxon>
        <taxon>Cytophagales</taxon>
        <taxon>Hymenobacteraceae</taxon>
        <taxon>Hymenobacter</taxon>
    </lineage>
</organism>
<dbReference type="AlphaFoldDB" id="A0A5R8WTT8"/>
<feature type="domain" description="Outer membrane protein beta-barrel" evidence="3">
    <location>
        <begin position="9"/>
        <end position="214"/>
    </location>
</feature>
<feature type="signal peptide" evidence="2">
    <location>
        <begin position="1"/>
        <end position="18"/>
    </location>
</feature>
<dbReference type="Proteomes" id="UP000305517">
    <property type="component" value="Unassembled WGS sequence"/>
</dbReference>
<dbReference type="Pfam" id="PF13505">
    <property type="entry name" value="OMP_b-brl"/>
    <property type="match status" value="1"/>
</dbReference>
<reference evidence="4 5" key="1">
    <citation type="submission" date="2019-05" db="EMBL/GenBank/DDBJ databases">
        <title>Hymenobacter edaphi sp. nov., isolated from abandoned arsenic-contaminated farmland soil.</title>
        <authorList>
            <person name="Nie L."/>
        </authorList>
    </citation>
    <scope>NUCLEOTIDE SEQUENCE [LARGE SCALE GENOMIC DNA]</scope>
    <source>
        <strain evidence="4 5">1-3-3-8</strain>
    </source>
</reference>
<name>A0A5R8WTT8_9BACT</name>
<dbReference type="SUPFAM" id="SSF56925">
    <property type="entry name" value="OMPA-like"/>
    <property type="match status" value="1"/>
</dbReference>
<dbReference type="InterPro" id="IPR027385">
    <property type="entry name" value="Beta-barrel_OMP"/>
</dbReference>
<sequence>MKYLFLGGLLLSAAAAQAQISADTRLLSADAGYSQTSRRQQLLPDNNTKYLVGQSTEVPLQLTGGYFVAENLMVGLQAGYTQRWEKAPTYATSFTGNTVSKLHDNETTSHTFSVGPAARYYRFFGPQLALYGQLGAGYQRQHAERLESNNSYQPPVQKAEGSGYYAGLAPGLAYFPIPRLALELNLRGLSYSRLELESKDTRSKTTYRNFDAGLRLRDLRVGLSLYLGRQ</sequence>
<comment type="caution">
    <text evidence="4">The sequence shown here is derived from an EMBL/GenBank/DDBJ whole genome shotgun (WGS) entry which is preliminary data.</text>
</comment>
<gene>
    <name evidence="4" type="ORF">FDY95_05160</name>
</gene>
<keyword evidence="1 2" id="KW-0732">Signal</keyword>